<keyword evidence="9" id="KW-1185">Reference proteome</keyword>
<proteinExistence type="inferred from homology"/>
<dbReference type="Gene3D" id="1.10.287.470">
    <property type="entry name" value="Helix hairpin bin"/>
    <property type="match status" value="1"/>
</dbReference>
<evidence type="ECO:0000259" key="7">
    <source>
        <dbReference type="Pfam" id="PF25967"/>
    </source>
</evidence>
<dbReference type="EMBL" id="QVRA01000018">
    <property type="protein sequence ID" value="RJG53130.1"/>
    <property type="molecule type" value="Genomic_DNA"/>
</dbReference>
<reference evidence="8 9" key="1">
    <citation type="submission" date="2018-08" db="EMBL/GenBank/DDBJ databases">
        <title>Sphingobium sp. EO9.</title>
        <authorList>
            <person name="Park Y."/>
            <person name="Kim K.H."/>
            <person name="Jeon C.O."/>
        </authorList>
    </citation>
    <scope>NUCLEOTIDE SEQUENCE [LARGE SCALE GENOMIC DNA]</scope>
    <source>
        <strain evidence="8 9">EO9</strain>
    </source>
</reference>
<feature type="domain" description="Multidrug resistance protein MdtA-like C-terminal permuted SH3" evidence="7">
    <location>
        <begin position="293"/>
        <end position="346"/>
    </location>
</feature>
<dbReference type="InterPro" id="IPR058627">
    <property type="entry name" value="MdtA-like_C"/>
</dbReference>
<sequence length="366" mass="38082">MDRKHRVAKAIALSFPILLASCGGGDQTSQSAEPPAVNLPVTTASLTTSMDGTAASGTVESDDRVQLVARASGTIRAADLYDGQPVRRGQILATIDARQAEAAVRRASAALDAALAEQRDAHGDVTRDAPLAQSGALAMDAYRKEQLRDSTAAAGVTQGQAALTAAQVDRSYTSIASPFDGFVVSRQIRDGDMVMPGSPLVTVESRGQLVFRFAAPQASLGMFVPGAATPVLLDGREDRPVTGTVRGVVPSADPATRRYTVEIVLPADSGIMPGMFGRVRLPSATNHGVSGDTVAVPAAAITDRGGLTGVFVVGQDKRLTFRWVRPGDRLGDRVTVTSGLSAGERILARVDRTVRDGARLAGGATR</sequence>
<dbReference type="Gene3D" id="2.40.50.100">
    <property type="match status" value="1"/>
</dbReference>
<protein>
    <submittedName>
        <fullName evidence="8">Efflux RND transporter periplasmic adaptor subunit</fullName>
    </submittedName>
</protein>
<dbReference type="PROSITE" id="PS51257">
    <property type="entry name" value="PROKAR_LIPOPROTEIN"/>
    <property type="match status" value="1"/>
</dbReference>
<evidence type="ECO:0000256" key="2">
    <source>
        <dbReference type="ARBA" id="ARBA00009477"/>
    </source>
</evidence>
<evidence type="ECO:0000259" key="6">
    <source>
        <dbReference type="Pfam" id="PF25954"/>
    </source>
</evidence>
<organism evidence="8 9">
    <name type="scientific">Sphingobium terrigena</name>
    <dbReference type="NCBI Taxonomy" id="2304063"/>
    <lineage>
        <taxon>Bacteria</taxon>
        <taxon>Pseudomonadati</taxon>
        <taxon>Pseudomonadota</taxon>
        <taxon>Alphaproteobacteria</taxon>
        <taxon>Sphingomonadales</taxon>
        <taxon>Sphingomonadaceae</taxon>
        <taxon>Sphingobium</taxon>
    </lineage>
</organism>
<comment type="similarity">
    <text evidence="2">Belongs to the membrane fusion protein (MFP) (TC 8.A.1) family.</text>
</comment>
<dbReference type="Pfam" id="PF25917">
    <property type="entry name" value="BSH_RND"/>
    <property type="match status" value="1"/>
</dbReference>
<feature type="signal peptide" evidence="4">
    <location>
        <begin position="1"/>
        <end position="20"/>
    </location>
</feature>
<dbReference type="GO" id="GO:1990281">
    <property type="term" value="C:efflux pump complex"/>
    <property type="evidence" value="ECO:0007669"/>
    <property type="project" value="TreeGrafter"/>
</dbReference>
<evidence type="ECO:0000256" key="3">
    <source>
        <dbReference type="ARBA" id="ARBA00022448"/>
    </source>
</evidence>
<name>A0A418YP63_9SPHN</name>
<evidence type="ECO:0000259" key="5">
    <source>
        <dbReference type="Pfam" id="PF25917"/>
    </source>
</evidence>
<dbReference type="RefSeq" id="WP_119748543.1">
    <property type="nucleotide sequence ID" value="NZ_QVRA01000018.1"/>
</dbReference>
<feature type="domain" description="CusB-like beta-barrel" evidence="6">
    <location>
        <begin position="213"/>
        <end position="283"/>
    </location>
</feature>
<dbReference type="SUPFAM" id="SSF111369">
    <property type="entry name" value="HlyD-like secretion proteins"/>
    <property type="match status" value="1"/>
</dbReference>
<dbReference type="InterPro" id="IPR058625">
    <property type="entry name" value="MdtA-like_BSH"/>
</dbReference>
<dbReference type="OrthoDB" id="9806939at2"/>
<evidence type="ECO:0000256" key="4">
    <source>
        <dbReference type="SAM" id="SignalP"/>
    </source>
</evidence>
<comment type="caution">
    <text evidence="8">The sequence shown here is derived from an EMBL/GenBank/DDBJ whole genome shotgun (WGS) entry which is preliminary data.</text>
</comment>
<dbReference type="PANTHER" id="PTHR30469">
    <property type="entry name" value="MULTIDRUG RESISTANCE PROTEIN MDTA"/>
    <property type="match status" value="1"/>
</dbReference>
<gene>
    <name evidence="8" type="ORF">D0Z70_16995</name>
</gene>
<evidence type="ECO:0000256" key="1">
    <source>
        <dbReference type="ARBA" id="ARBA00004196"/>
    </source>
</evidence>
<keyword evidence="4" id="KW-0732">Signal</keyword>
<dbReference type="Proteomes" id="UP000283469">
    <property type="component" value="Unassembled WGS sequence"/>
</dbReference>
<dbReference type="Pfam" id="PF25954">
    <property type="entry name" value="Beta-barrel_RND_2"/>
    <property type="match status" value="1"/>
</dbReference>
<dbReference type="Pfam" id="PF25967">
    <property type="entry name" value="RND-MFP_C"/>
    <property type="match status" value="1"/>
</dbReference>
<evidence type="ECO:0000313" key="8">
    <source>
        <dbReference type="EMBL" id="RJG53130.1"/>
    </source>
</evidence>
<accession>A0A418YP63</accession>
<evidence type="ECO:0000313" key="9">
    <source>
        <dbReference type="Proteomes" id="UP000283469"/>
    </source>
</evidence>
<dbReference type="Gene3D" id="2.40.420.20">
    <property type="match status" value="1"/>
</dbReference>
<feature type="domain" description="Multidrug resistance protein MdtA-like barrel-sandwich hybrid" evidence="5">
    <location>
        <begin position="65"/>
        <end position="200"/>
    </location>
</feature>
<dbReference type="NCBIfam" id="TIGR01730">
    <property type="entry name" value="RND_mfp"/>
    <property type="match status" value="1"/>
</dbReference>
<dbReference type="AlphaFoldDB" id="A0A418YP63"/>
<dbReference type="GO" id="GO:0015562">
    <property type="term" value="F:efflux transmembrane transporter activity"/>
    <property type="evidence" value="ECO:0007669"/>
    <property type="project" value="TreeGrafter"/>
</dbReference>
<dbReference type="PANTHER" id="PTHR30469:SF15">
    <property type="entry name" value="HLYD FAMILY OF SECRETION PROTEINS"/>
    <property type="match status" value="1"/>
</dbReference>
<comment type="subcellular location">
    <subcellularLocation>
        <location evidence="1">Cell envelope</location>
    </subcellularLocation>
</comment>
<dbReference type="InterPro" id="IPR006143">
    <property type="entry name" value="RND_pump_MFP"/>
</dbReference>
<keyword evidence="3" id="KW-0813">Transport</keyword>
<feature type="chain" id="PRO_5019002847" evidence="4">
    <location>
        <begin position="21"/>
        <end position="366"/>
    </location>
</feature>
<dbReference type="Gene3D" id="2.40.30.170">
    <property type="match status" value="1"/>
</dbReference>
<dbReference type="InterPro" id="IPR058792">
    <property type="entry name" value="Beta-barrel_RND_2"/>
</dbReference>